<dbReference type="Proteomes" id="UP000008311">
    <property type="component" value="Unassembled WGS sequence"/>
</dbReference>
<evidence type="ECO:0000313" key="1">
    <source>
        <dbReference type="EMBL" id="EEF25501.1"/>
    </source>
</evidence>
<keyword evidence="2" id="KW-1185">Reference proteome</keyword>
<organism evidence="1 2">
    <name type="scientific">Ricinus communis</name>
    <name type="common">Castor bean</name>
    <dbReference type="NCBI Taxonomy" id="3988"/>
    <lineage>
        <taxon>Eukaryota</taxon>
        <taxon>Viridiplantae</taxon>
        <taxon>Streptophyta</taxon>
        <taxon>Embryophyta</taxon>
        <taxon>Tracheophyta</taxon>
        <taxon>Spermatophyta</taxon>
        <taxon>Magnoliopsida</taxon>
        <taxon>eudicotyledons</taxon>
        <taxon>Gunneridae</taxon>
        <taxon>Pentapetalae</taxon>
        <taxon>rosids</taxon>
        <taxon>fabids</taxon>
        <taxon>Malpighiales</taxon>
        <taxon>Euphorbiaceae</taxon>
        <taxon>Acalyphoideae</taxon>
        <taxon>Acalypheae</taxon>
        <taxon>Ricinus</taxon>
    </lineage>
</organism>
<accession>B9TF63</accession>
<reference evidence="2" key="1">
    <citation type="journal article" date="2010" name="Nat. Biotechnol.">
        <title>Draft genome sequence of the oilseed species Ricinus communis.</title>
        <authorList>
            <person name="Chan A.P."/>
            <person name="Crabtree J."/>
            <person name="Zhao Q."/>
            <person name="Lorenzi H."/>
            <person name="Orvis J."/>
            <person name="Puiu D."/>
            <person name="Melake-Berhan A."/>
            <person name="Jones K.M."/>
            <person name="Redman J."/>
            <person name="Chen G."/>
            <person name="Cahoon E.B."/>
            <person name="Gedil M."/>
            <person name="Stanke M."/>
            <person name="Haas B.J."/>
            <person name="Wortman J.R."/>
            <person name="Fraser-Liggett C.M."/>
            <person name="Ravel J."/>
            <person name="Rabinowicz P.D."/>
        </authorList>
    </citation>
    <scope>NUCLEOTIDE SEQUENCE [LARGE SCALE GENOMIC DNA]</scope>
    <source>
        <strain evidence="2">cv. Hale</strain>
    </source>
</reference>
<dbReference type="EMBL" id="EQ979543">
    <property type="protein sequence ID" value="EEF25501.1"/>
    <property type="molecule type" value="Genomic_DNA"/>
</dbReference>
<proteinExistence type="predicted"/>
<protein>
    <submittedName>
        <fullName evidence="1">Uncharacterized protein</fullName>
    </submittedName>
</protein>
<name>B9TF63_RICCO</name>
<dbReference type="InParanoid" id="B9TF63"/>
<dbReference type="AlphaFoldDB" id="B9TF63"/>
<gene>
    <name evidence="1" type="ORF">RCOM_1857210</name>
</gene>
<evidence type="ECO:0000313" key="2">
    <source>
        <dbReference type="Proteomes" id="UP000008311"/>
    </source>
</evidence>
<sequence>MTVLSAVMLKGRELFIWMLWCIKSDVTHVFGKRLAGWIVRRWIVVFMEMIGYELSSVSNMSLSEMCRTVGDWSCAAVWAGFGGEGGDGCER</sequence>